<sequence>MTGRNQHNGFQFATTVQPPTGGYMSVFGNNSETDYSEEDGEAFELRSRGRERHRRSTSTDRKDDIIYLIRDIKDGDTLISISLQYFCTSDPDWLTLPSAALHWPCSRQKLKNSQLLPRATPVKRRRRIHNSFRQRLTSPIQSQWEALTLTPRVNTPLVADIKRANNLLTEQDFFALRSIRIPNLGDPRFWSFLGLFILFLLCGQRGVLPSGKDKDIQLLVKSSAPSRSSLSEVVSSLEQPLLGDPDRRPAQKKDPYYGADWGMRWWTAVAIMLVVGIVTPVFYLLYYEVLMKADVSHHTTIDSIRPGPTQPAVPKIGLPPPSAASHQDSHLQAAAKQQHFANHEEKA</sequence>
<dbReference type="Proteomes" id="UP000830375">
    <property type="component" value="Unassembled WGS sequence"/>
</dbReference>
<feature type="transmembrane region" description="Helical" evidence="4">
    <location>
        <begin position="265"/>
        <end position="286"/>
    </location>
</feature>
<evidence type="ECO:0000256" key="3">
    <source>
        <dbReference type="SAM" id="MobiDB-lite"/>
    </source>
</evidence>
<dbReference type="InterPro" id="IPR036779">
    <property type="entry name" value="LysM_dom_sf"/>
</dbReference>
<evidence type="ECO:0000313" key="5">
    <source>
        <dbReference type="EMBL" id="KAI2664432.1"/>
    </source>
</evidence>
<dbReference type="EMBL" id="JACTAM010000005">
    <property type="protein sequence ID" value="KAI2664432.1"/>
    <property type="molecule type" value="Genomic_DNA"/>
</dbReference>
<evidence type="ECO:0000256" key="4">
    <source>
        <dbReference type="SAM" id="Phobius"/>
    </source>
</evidence>
<dbReference type="Gene3D" id="3.10.350.10">
    <property type="entry name" value="LysM domain"/>
    <property type="match status" value="1"/>
</dbReference>
<feature type="region of interest" description="Disordered" evidence="3">
    <location>
        <begin position="1"/>
        <end position="57"/>
    </location>
</feature>
<feature type="region of interest" description="Disordered" evidence="3">
    <location>
        <begin position="303"/>
        <end position="347"/>
    </location>
</feature>
<evidence type="ECO:0000256" key="2">
    <source>
        <dbReference type="ARBA" id="ARBA00023136"/>
    </source>
</evidence>
<protein>
    <recommendedName>
        <fullName evidence="7">LysM and peptidoglycan-binding domain-containing 3</fullName>
    </recommendedName>
</protein>
<keyword evidence="6" id="KW-1185">Reference proteome</keyword>
<keyword evidence="4" id="KW-0812">Transmembrane</keyword>
<evidence type="ECO:0000256" key="1">
    <source>
        <dbReference type="ARBA" id="ARBA00004370"/>
    </source>
</evidence>
<feature type="compositionally biased region" description="Polar residues" evidence="3">
    <location>
        <begin position="1"/>
        <end position="18"/>
    </location>
</feature>
<keyword evidence="4" id="KW-1133">Transmembrane helix</keyword>
<evidence type="ECO:0000313" key="6">
    <source>
        <dbReference type="Proteomes" id="UP000830375"/>
    </source>
</evidence>
<keyword evidence="2 4" id="KW-0472">Membrane</keyword>
<name>A0ABQ8MNL0_LABRO</name>
<organism evidence="5 6">
    <name type="scientific">Labeo rohita</name>
    <name type="common">Indian major carp</name>
    <name type="synonym">Cyprinus rohita</name>
    <dbReference type="NCBI Taxonomy" id="84645"/>
    <lineage>
        <taxon>Eukaryota</taxon>
        <taxon>Metazoa</taxon>
        <taxon>Chordata</taxon>
        <taxon>Craniata</taxon>
        <taxon>Vertebrata</taxon>
        <taxon>Euteleostomi</taxon>
        <taxon>Actinopterygii</taxon>
        <taxon>Neopterygii</taxon>
        <taxon>Teleostei</taxon>
        <taxon>Ostariophysi</taxon>
        <taxon>Cypriniformes</taxon>
        <taxon>Cyprinidae</taxon>
        <taxon>Labeoninae</taxon>
        <taxon>Labeonini</taxon>
        <taxon>Labeo</taxon>
    </lineage>
</organism>
<evidence type="ECO:0008006" key="7">
    <source>
        <dbReference type="Google" id="ProtNLM"/>
    </source>
</evidence>
<dbReference type="PANTHER" id="PTHR20932">
    <property type="entry name" value="LYSM AND PUTATIVE PEPTIDOGLYCAN-BINDING DOMAIN-CONTAINING PROTEIN"/>
    <property type="match status" value="1"/>
</dbReference>
<gene>
    <name evidence="5" type="ORF">H4Q32_002637</name>
</gene>
<dbReference type="InterPro" id="IPR045030">
    <property type="entry name" value="LYSM1-4"/>
</dbReference>
<comment type="caution">
    <text evidence="5">The sequence shown here is derived from an EMBL/GenBank/DDBJ whole genome shotgun (WGS) entry which is preliminary data.</text>
</comment>
<proteinExistence type="predicted"/>
<feature type="transmembrane region" description="Helical" evidence="4">
    <location>
        <begin position="189"/>
        <end position="208"/>
    </location>
</feature>
<dbReference type="PANTHER" id="PTHR20932:SF5">
    <property type="entry name" value="AND PUTATIVE PEPTIDOGLYCAN-BINDING DOMAIN-CONTAINING PROTEIN 3-RELATED"/>
    <property type="match status" value="1"/>
</dbReference>
<accession>A0ABQ8MNL0</accession>
<reference evidence="5 6" key="1">
    <citation type="submission" date="2022-01" db="EMBL/GenBank/DDBJ databases">
        <title>A high-quality chromosome-level genome assembly of rohu carp, Labeo rohita.</title>
        <authorList>
            <person name="Arick M.A. II"/>
            <person name="Hsu C.-Y."/>
            <person name="Magbanua Z."/>
            <person name="Pechanova O."/>
            <person name="Grover C."/>
            <person name="Miller E."/>
            <person name="Thrash A."/>
            <person name="Ezzel L."/>
            <person name="Alam S."/>
            <person name="Benzie J."/>
            <person name="Hamilton M."/>
            <person name="Karsi A."/>
            <person name="Lawrence M.L."/>
            <person name="Peterson D.G."/>
        </authorList>
    </citation>
    <scope>NUCLEOTIDE SEQUENCE [LARGE SCALE GENOMIC DNA]</scope>
    <source>
        <strain evidence="6">BAU-BD-2019</strain>
        <tissue evidence="5">Blood</tissue>
    </source>
</reference>
<comment type="subcellular location">
    <subcellularLocation>
        <location evidence="1">Membrane</location>
    </subcellularLocation>
</comment>